<feature type="transmembrane region" description="Helical" evidence="7">
    <location>
        <begin position="347"/>
        <end position="368"/>
    </location>
</feature>
<feature type="compositionally biased region" description="Basic and acidic residues" evidence="6">
    <location>
        <begin position="454"/>
        <end position="476"/>
    </location>
</feature>
<feature type="transmembrane region" description="Helical" evidence="7">
    <location>
        <begin position="176"/>
        <end position="197"/>
    </location>
</feature>
<evidence type="ECO:0000256" key="2">
    <source>
        <dbReference type="ARBA" id="ARBA00022692"/>
    </source>
</evidence>
<dbReference type="GO" id="GO:0008360">
    <property type="term" value="P:regulation of cell shape"/>
    <property type="evidence" value="ECO:0007669"/>
    <property type="project" value="UniProtKB-KW"/>
</dbReference>
<gene>
    <name evidence="8" type="ORF">SAMN04489812_2456</name>
</gene>
<keyword evidence="3" id="KW-0133">Cell shape</keyword>
<sequence>MSAATTSAPVTVLPRKRRNVELLLVIFASALALAGYVQVDLNVLGHLPHRLTLIAAIGFVLPLLAHVAIRWRLPYADPVILPCATLLNGLGLVMIHRIDLINEPPTHGATQQLIWTVLGIALLIVCAVVVRDHRPLQGFPYTLGLVGLVLLLMPLIPGLGRGTIGGAQIWIQVGPFSFQPAEVAKVLLAIAFASYLVEKRDVLALAGWRVLGIDLPRARDLGPILLVWAATLLVLVFENDLGTSLLFFGLFVIMLYVSTQRPGWAIIGVLLFAVGAVFGYLTRGHVRVRVTAWLHPFSDPEQSWQLIQAQFGLAWGGLLGRGLGEGRPGLTPLARSDFIATSIGEELGMAGLFAVILVYGLIVSRGLRTALACREPFGKLLAAGLSFSFALQVFLIIGGVTRLLPLTGLTTPFMSQGGSSLIANWVVMGLLLIISHQVRRPVATAEEVLASSGGKDRLIVEKPGDDHSGPDDRSASDDQPGSDDELTQAIPAGAQHGGQPAASDDEAPTEIHPAHAATDRAEGER</sequence>
<dbReference type="RefSeq" id="WP_091525049.1">
    <property type="nucleotide sequence ID" value="NZ_LT629772.1"/>
</dbReference>
<keyword evidence="5 7" id="KW-0472">Membrane</keyword>
<feature type="region of interest" description="Disordered" evidence="6">
    <location>
        <begin position="454"/>
        <end position="525"/>
    </location>
</feature>
<dbReference type="GO" id="GO:0015648">
    <property type="term" value="F:lipid-linked peptidoglycan transporter activity"/>
    <property type="evidence" value="ECO:0007669"/>
    <property type="project" value="TreeGrafter"/>
</dbReference>
<feature type="transmembrane region" description="Helical" evidence="7">
    <location>
        <begin position="20"/>
        <end position="39"/>
    </location>
</feature>
<dbReference type="Pfam" id="PF01098">
    <property type="entry name" value="FTSW_RODA_SPOVE"/>
    <property type="match status" value="1"/>
</dbReference>
<keyword evidence="9" id="KW-1185">Reference proteome</keyword>
<keyword evidence="8" id="KW-0131">Cell cycle</keyword>
<feature type="transmembrane region" description="Helical" evidence="7">
    <location>
        <begin position="78"/>
        <end position="98"/>
    </location>
</feature>
<feature type="transmembrane region" description="Helical" evidence="7">
    <location>
        <begin position="413"/>
        <end position="434"/>
    </location>
</feature>
<protein>
    <submittedName>
        <fullName evidence="8">Cell division protein FtsW, lipid II flippase</fullName>
    </submittedName>
</protein>
<dbReference type="STRING" id="630515.SAMN04489812_2456"/>
<feature type="transmembrane region" description="Helical" evidence="7">
    <location>
        <begin position="138"/>
        <end position="156"/>
    </location>
</feature>
<evidence type="ECO:0000256" key="6">
    <source>
        <dbReference type="SAM" id="MobiDB-lite"/>
    </source>
</evidence>
<feature type="transmembrane region" description="Helical" evidence="7">
    <location>
        <begin position="380"/>
        <end position="401"/>
    </location>
</feature>
<feature type="transmembrane region" description="Helical" evidence="7">
    <location>
        <begin position="264"/>
        <end position="281"/>
    </location>
</feature>
<reference evidence="8 9" key="1">
    <citation type="submission" date="2016-10" db="EMBL/GenBank/DDBJ databases">
        <authorList>
            <person name="de Groot N.N."/>
        </authorList>
    </citation>
    <scope>NUCLEOTIDE SEQUENCE [LARGE SCALE GENOMIC DNA]</scope>
    <source>
        <strain evidence="8 9">DSM 21800</strain>
    </source>
</reference>
<feature type="transmembrane region" description="Helical" evidence="7">
    <location>
        <begin position="113"/>
        <end position="131"/>
    </location>
</feature>
<dbReference type="AlphaFoldDB" id="A0A1H1TMM1"/>
<evidence type="ECO:0000256" key="1">
    <source>
        <dbReference type="ARBA" id="ARBA00004141"/>
    </source>
</evidence>
<feature type="transmembrane region" description="Helical" evidence="7">
    <location>
        <begin position="241"/>
        <end position="257"/>
    </location>
</feature>
<dbReference type="OrthoDB" id="9812661at2"/>
<dbReference type="PANTHER" id="PTHR30474">
    <property type="entry name" value="CELL CYCLE PROTEIN"/>
    <property type="match status" value="1"/>
</dbReference>
<dbReference type="GO" id="GO:0005886">
    <property type="term" value="C:plasma membrane"/>
    <property type="evidence" value="ECO:0007669"/>
    <property type="project" value="TreeGrafter"/>
</dbReference>
<evidence type="ECO:0000256" key="5">
    <source>
        <dbReference type="ARBA" id="ARBA00023136"/>
    </source>
</evidence>
<dbReference type="PANTHER" id="PTHR30474:SF3">
    <property type="entry name" value="PEPTIDOGLYCAN GLYCOSYLTRANSFERASE RODA"/>
    <property type="match status" value="1"/>
</dbReference>
<feature type="transmembrane region" description="Helical" evidence="7">
    <location>
        <begin position="218"/>
        <end position="235"/>
    </location>
</feature>
<evidence type="ECO:0000256" key="4">
    <source>
        <dbReference type="ARBA" id="ARBA00022989"/>
    </source>
</evidence>
<evidence type="ECO:0000256" key="7">
    <source>
        <dbReference type="SAM" id="Phobius"/>
    </source>
</evidence>
<comment type="subcellular location">
    <subcellularLocation>
        <location evidence="1">Membrane</location>
        <topology evidence="1">Multi-pass membrane protein</topology>
    </subcellularLocation>
</comment>
<proteinExistence type="predicted"/>
<keyword evidence="8" id="KW-0132">Cell division</keyword>
<dbReference type="Proteomes" id="UP000199103">
    <property type="component" value="Chromosome I"/>
</dbReference>
<dbReference type="GO" id="GO:0051301">
    <property type="term" value="P:cell division"/>
    <property type="evidence" value="ECO:0007669"/>
    <property type="project" value="UniProtKB-KW"/>
</dbReference>
<evidence type="ECO:0000313" key="9">
    <source>
        <dbReference type="Proteomes" id="UP000199103"/>
    </source>
</evidence>
<evidence type="ECO:0000313" key="8">
    <source>
        <dbReference type="EMBL" id="SDS61487.1"/>
    </source>
</evidence>
<keyword evidence="4 7" id="KW-1133">Transmembrane helix</keyword>
<dbReference type="InterPro" id="IPR001182">
    <property type="entry name" value="FtsW/RodA"/>
</dbReference>
<feature type="transmembrane region" description="Helical" evidence="7">
    <location>
        <begin position="51"/>
        <end position="71"/>
    </location>
</feature>
<accession>A0A1H1TMM1</accession>
<organism evidence="8 9">
    <name type="scientific">Microlunatus soli</name>
    <dbReference type="NCBI Taxonomy" id="630515"/>
    <lineage>
        <taxon>Bacteria</taxon>
        <taxon>Bacillati</taxon>
        <taxon>Actinomycetota</taxon>
        <taxon>Actinomycetes</taxon>
        <taxon>Propionibacteriales</taxon>
        <taxon>Propionibacteriaceae</taxon>
        <taxon>Microlunatus</taxon>
    </lineage>
</organism>
<keyword evidence="2 7" id="KW-0812">Transmembrane</keyword>
<dbReference type="EMBL" id="LT629772">
    <property type="protein sequence ID" value="SDS61487.1"/>
    <property type="molecule type" value="Genomic_DNA"/>
</dbReference>
<dbReference type="GO" id="GO:0032153">
    <property type="term" value="C:cell division site"/>
    <property type="evidence" value="ECO:0007669"/>
    <property type="project" value="TreeGrafter"/>
</dbReference>
<feature type="compositionally biased region" description="Low complexity" evidence="6">
    <location>
        <begin position="488"/>
        <end position="502"/>
    </location>
</feature>
<name>A0A1H1TMM1_9ACTN</name>
<evidence type="ECO:0000256" key="3">
    <source>
        <dbReference type="ARBA" id="ARBA00022960"/>
    </source>
</evidence>